<dbReference type="PANTHER" id="PTHR10985">
    <property type="entry name" value="BASIC HELIX-LOOP-HELIX TRANSCRIPTION FACTOR, HES-RELATED"/>
    <property type="match status" value="1"/>
</dbReference>
<feature type="domain" description="BHLH" evidence="11">
    <location>
        <begin position="32"/>
        <end position="87"/>
    </location>
</feature>
<dbReference type="FunFam" id="4.10.280.10:FF:000012">
    <property type="entry name" value="hairy/enhancer-of-split related with YRPW motif protein 1"/>
    <property type="match status" value="1"/>
</dbReference>
<organism evidence="13 14">
    <name type="scientific">Littorina saxatilis</name>
    <dbReference type="NCBI Taxonomy" id="31220"/>
    <lineage>
        <taxon>Eukaryota</taxon>
        <taxon>Metazoa</taxon>
        <taxon>Spiralia</taxon>
        <taxon>Lophotrochozoa</taxon>
        <taxon>Mollusca</taxon>
        <taxon>Gastropoda</taxon>
        <taxon>Caenogastropoda</taxon>
        <taxon>Littorinimorpha</taxon>
        <taxon>Littorinoidea</taxon>
        <taxon>Littorinidae</taxon>
        <taxon>Littorina</taxon>
    </lineage>
</organism>
<dbReference type="GO" id="GO:0006355">
    <property type="term" value="P:regulation of DNA-templated transcription"/>
    <property type="evidence" value="ECO:0007669"/>
    <property type="project" value="InterPro"/>
</dbReference>
<dbReference type="SMART" id="SM00353">
    <property type="entry name" value="HLH"/>
    <property type="match status" value="1"/>
</dbReference>
<keyword evidence="6" id="KW-0238">DNA-binding</keyword>
<dbReference type="Gene3D" id="6.10.250.980">
    <property type="match status" value="1"/>
</dbReference>
<dbReference type="InterPro" id="IPR050370">
    <property type="entry name" value="HES_HEY"/>
</dbReference>
<keyword evidence="7" id="KW-0804">Transcription</keyword>
<sequence>MKRSLSDSDSDCDDFDERLKSGSPSQSCHVSDRKKRRGVIEKRRRDRINTSLTELRRLVPSAFEKQGSAKLEKAEILQMTVDHLKLLHQKGVSGYNCDPHTVALDYRYIGFRECAAEVARYLVAVEGMDLQDPLRMRLLSHLQCYSAQREAAAKASLQSVAPSWPPAPPSMPHMPPVPPFNHQYSSMVPTGGQTSGTQPTDVMTSHASSTSSVLNAFAADTRHLGGDGAAGGLGGGLGGLHPHYSRPGPVAAMTATSSAGGAQQPSMSPPLLHSLPQFHATQFPSQHIMQAASHPAYTHTHSHHQPPGLQQSASVKPYRPWGAELAY</sequence>
<evidence type="ECO:0000256" key="5">
    <source>
        <dbReference type="ARBA" id="ARBA00023015"/>
    </source>
</evidence>
<gene>
    <name evidence="13" type="ORF">V1264_009435</name>
</gene>
<keyword evidence="8" id="KW-0539">Nucleus</keyword>
<feature type="domain" description="Orange" evidence="12">
    <location>
        <begin position="110"/>
        <end position="142"/>
    </location>
</feature>
<evidence type="ECO:0000256" key="3">
    <source>
        <dbReference type="ARBA" id="ARBA00022491"/>
    </source>
</evidence>
<dbReference type="InterPro" id="IPR003650">
    <property type="entry name" value="Orange_dom"/>
</dbReference>
<evidence type="ECO:0000259" key="11">
    <source>
        <dbReference type="PROSITE" id="PS50888"/>
    </source>
</evidence>
<dbReference type="InterPro" id="IPR036638">
    <property type="entry name" value="HLH_DNA-bd_sf"/>
</dbReference>
<dbReference type="SUPFAM" id="SSF47459">
    <property type="entry name" value="HLH, helix-loop-helix DNA-binding domain"/>
    <property type="match status" value="1"/>
</dbReference>
<accession>A0AAN9ARP8</accession>
<dbReference type="InterPro" id="IPR011598">
    <property type="entry name" value="bHLH_dom"/>
</dbReference>
<dbReference type="GO" id="GO:0032502">
    <property type="term" value="P:developmental process"/>
    <property type="evidence" value="ECO:0007669"/>
    <property type="project" value="UniProtKB-ARBA"/>
</dbReference>
<feature type="region of interest" description="Disordered" evidence="10">
    <location>
        <begin position="160"/>
        <end position="207"/>
    </location>
</feature>
<keyword evidence="4" id="KW-0914">Notch signaling pathway</keyword>
<dbReference type="Pfam" id="PF07527">
    <property type="entry name" value="Hairy_orange"/>
    <property type="match status" value="1"/>
</dbReference>
<keyword evidence="14" id="KW-1185">Reference proteome</keyword>
<dbReference type="GO" id="GO:0046983">
    <property type="term" value="F:protein dimerization activity"/>
    <property type="evidence" value="ECO:0007669"/>
    <property type="project" value="InterPro"/>
</dbReference>
<dbReference type="GO" id="GO:0003677">
    <property type="term" value="F:DNA binding"/>
    <property type="evidence" value="ECO:0007669"/>
    <property type="project" value="UniProtKB-KW"/>
</dbReference>
<comment type="caution">
    <text evidence="13">The sequence shown here is derived from an EMBL/GenBank/DDBJ whole genome shotgun (WGS) entry which is preliminary data.</text>
</comment>
<dbReference type="GO" id="GO:0005634">
    <property type="term" value="C:nucleus"/>
    <property type="evidence" value="ECO:0007669"/>
    <property type="project" value="UniProtKB-SubCell"/>
</dbReference>
<evidence type="ECO:0008006" key="15">
    <source>
        <dbReference type="Google" id="ProtNLM"/>
    </source>
</evidence>
<comment type="subcellular location">
    <subcellularLocation>
        <location evidence="1">Nucleus</location>
    </subcellularLocation>
</comment>
<comment type="similarity">
    <text evidence="9">Belongs to the HEY family.</text>
</comment>
<evidence type="ECO:0000256" key="9">
    <source>
        <dbReference type="ARBA" id="ARBA00038262"/>
    </source>
</evidence>
<feature type="region of interest" description="Disordered" evidence="10">
    <location>
        <begin position="1"/>
        <end position="39"/>
    </location>
</feature>
<dbReference type="AlphaFoldDB" id="A0AAN9ARP8"/>
<keyword evidence="2" id="KW-0217">Developmental protein</keyword>
<feature type="region of interest" description="Disordered" evidence="10">
    <location>
        <begin position="294"/>
        <end position="316"/>
    </location>
</feature>
<evidence type="ECO:0000256" key="2">
    <source>
        <dbReference type="ARBA" id="ARBA00022473"/>
    </source>
</evidence>
<dbReference type="GO" id="GO:0007219">
    <property type="term" value="P:Notch signaling pathway"/>
    <property type="evidence" value="ECO:0007669"/>
    <property type="project" value="UniProtKB-KW"/>
</dbReference>
<dbReference type="SMART" id="SM00511">
    <property type="entry name" value="ORANGE"/>
    <property type="match status" value="1"/>
</dbReference>
<proteinExistence type="inferred from homology"/>
<dbReference type="Gene3D" id="4.10.280.10">
    <property type="entry name" value="Helix-loop-helix DNA-binding domain"/>
    <property type="match status" value="1"/>
</dbReference>
<keyword evidence="5" id="KW-0805">Transcription regulation</keyword>
<evidence type="ECO:0000256" key="7">
    <source>
        <dbReference type="ARBA" id="ARBA00023163"/>
    </source>
</evidence>
<evidence type="ECO:0000256" key="10">
    <source>
        <dbReference type="SAM" id="MobiDB-lite"/>
    </source>
</evidence>
<feature type="compositionally biased region" description="Low complexity" evidence="10">
    <location>
        <begin position="189"/>
        <end position="200"/>
    </location>
</feature>
<dbReference type="Pfam" id="PF00010">
    <property type="entry name" value="HLH"/>
    <property type="match status" value="1"/>
</dbReference>
<evidence type="ECO:0000313" key="14">
    <source>
        <dbReference type="Proteomes" id="UP001374579"/>
    </source>
</evidence>
<keyword evidence="3" id="KW-0678">Repressor</keyword>
<reference evidence="13 14" key="1">
    <citation type="submission" date="2024-02" db="EMBL/GenBank/DDBJ databases">
        <title>Chromosome-scale genome assembly of the rough periwinkle Littorina saxatilis.</title>
        <authorList>
            <person name="De Jode A."/>
            <person name="Faria R."/>
            <person name="Formenti G."/>
            <person name="Sims Y."/>
            <person name="Smith T.P."/>
            <person name="Tracey A."/>
            <person name="Wood J.M.D."/>
            <person name="Zagrodzka Z.B."/>
            <person name="Johannesson K."/>
            <person name="Butlin R.K."/>
            <person name="Leder E.H."/>
        </authorList>
    </citation>
    <scope>NUCLEOTIDE SEQUENCE [LARGE SCALE GENOMIC DNA]</scope>
    <source>
        <strain evidence="13">Snail1</strain>
        <tissue evidence="13">Muscle</tissue>
    </source>
</reference>
<protein>
    <recommendedName>
        <fullName evidence="15">Hairy/enhancer-of-split related with YRPW motif protein</fullName>
    </recommendedName>
</protein>
<evidence type="ECO:0000256" key="1">
    <source>
        <dbReference type="ARBA" id="ARBA00004123"/>
    </source>
</evidence>
<dbReference type="EMBL" id="JBAMIC010000022">
    <property type="protein sequence ID" value="KAK7091799.1"/>
    <property type="molecule type" value="Genomic_DNA"/>
</dbReference>
<name>A0AAN9ARP8_9CAEN</name>
<evidence type="ECO:0000256" key="6">
    <source>
        <dbReference type="ARBA" id="ARBA00023125"/>
    </source>
</evidence>
<evidence type="ECO:0000256" key="8">
    <source>
        <dbReference type="ARBA" id="ARBA00023242"/>
    </source>
</evidence>
<feature type="region of interest" description="Disordered" evidence="10">
    <location>
        <begin position="252"/>
        <end position="274"/>
    </location>
</feature>
<feature type="compositionally biased region" description="Pro residues" evidence="10">
    <location>
        <begin position="163"/>
        <end position="179"/>
    </location>
</feature>
<dbReference type="PROSITE" id="PS50888">
    <property type="entry name" value="BHLH"/>
    <property type="match status" value="1"/>
</dbReference>
<dbReference type="PROSITE" id="PS51054">
    <property type="entry name" value="ORANGE"/>
    <property type="match status" value="1"/>
</dbReference>
<evidence type="ECO:0000259" key="12">
    <source>
        <dbReference type="PROSITE" id="PS51054"/>
    </source>
</evidence>
<evidence type="ECO:0000313" key="13">
    <source>
        <dbReference type="EMBL" id="KAK7091799.1"/>
    </source>
</evidence>
<dbReference type="SUPFAM" id="SSF158457">
    <property type="entry name" value="Orange domain-like"/>
    <property type="match status" value="1"/>
</dbReference>
<dbReference type="Proteomes" id="UP001374579">
    <property type="component" value="Unassembled WGS sequence"/>
</dbReference>
<evidence type="ECO:0000256" key="4">
    <source>
        <dbReference type="ARBA" id="ARBA00022976"/>
    </source>
</evidence>